<dbReference type="Proteomes" id="UP000195570">
    <property type="component" value="Unassembled WGS sequence"/>
</dbReference>
<dbReference type="PANTHER" id="PTHR12925:SF0">
    <property type="entry name" value="PROTEIN HIKESHI"/>
    <property type="match status" value="1"/>
</dbReference>
<dbReference type="GO" id="GO:0005829">
    <property type="term" value="C:cytosol"/>
    <property type="evidence" value="ECO:0007669"/>
    <property type="project" value="TreeGrafter"/>
</dbReference>
<comment type="similarity">
    <text evidence="1">Belongs to the OPI10 family.</text>
</comment>
<dbReference type="Pfam" id="PF05603">
    <property type="entry name" value="Hikeshi-like_N"/>
    <property type="match status" value="1"/>
</dbReference>
<dbReference type="EMBL" id="CZPT02000076">
    <property type="protein sequence ID" value="SCU64497.1"/>
    <property type="molecule type" value="Genomic_DNA"/>
</dbReference>
<evidence type="ECO:0000256" key="1">
    <source>
        <dbReference type="ARBA" id="ARBA00006623"/>
    </source>
</evidence>
<gene>
    <name evidence="4" type="ORF">TEOVI_000724900</name>
</gene>
<accession>A0A1G4HZ01</accession>
<dbReference type="PANTHER" id="PTHR12925">
    <property type="entry name" value="HIKESHI FAMILY MEMBER"/>
    <property type="match status" value="1"/>
</dbReference>
<evidence type="ECO:0000259" key="2">
    <source>
        <dbReference type="Pfam" id="PF05603"/>
    </source>
</evidence>
<feature type="domain" description="Hikeshi-like N-terminal" evidence="2">
    <location>
        <begin position="13"/>
        <end position="91"/>
    </location>
</feature>
<dbReference type="VEuPathDB" id="TriTrypDB:TEOVI_000724900"/>
<sequence>MCDTGVQPPLAVVVPGSPVITQFQCIVEGTNWIVPLGFAPESIVVFLTFPTLLNPGTALGIYLAREDDRAFAYVGHLSNTAPSAILRVPSTFINIDSPVRVLLGVSTEREVDIANLDDATKQQQEQDRAATKLALSERLAEDLYNFVTSYGRVVPAEQNDGKSEEAVFLPMSFVDRWRERVMKRMRKELAFWS</sequence>
<dbReference type="GO" id="GO:0006606">
    <property type="term" value="P:protein import into nucleus"/>
    <property type="evidence" value="ECO:0007669"/>
    <property type="project" value="TreeGrafter"/>
</dbReference>
<dbReference type="AlphaFoldDB" id="A0A1G4HZ01"/>
<name>A0A1G4HZ01_TRYEQ</name>
<keyword evidence="5" id="KW-1185">Reference proteome</keyword>
<dbReference type="InterPro" id="IPR008493">
    <property type="entry name" value="Hikeshi-like_N"/>
</dbReference>
<evidence type="ECO:0000313" key="5">
    <source>
        <dbReference type="Proteomes" id="UP000195570"/>
    </source>
</evidence>
<feature type="domain" description="Hikeshi-like C-terminal" evidence="3">
    <location>
        <begin position="134"/>
        <end position="192"/>
    </location>
</feature>
<proteinExistence type="inferred from homology"/>
<dbReference type="GO" id="GO:0061608">
    <property type="term" value="F:nuclear import signal receptor activity"/>
    <property type="evidence" value="ECO:0007669"/>
    <property type="project" value="TreeGrafter"/>
</dbReference>
<dbReference type="GO" id="GO:0005634">
    <property type="term" value="C:nucleus"/>
    <property type="evidence" value="ECO:0007669"/>
    <property type="project" value="TreeGrafter"/>
</dbReference>
<reference evidence="4" key="1">
    <citation type="submission" date="2016-09" db="EMBL/GenBank/DDBJ databases">
        <authorList>
            <person name="Hebert L."/>
            <person name="Moumen B."/>
        </authorList>
    </citation>
    <scope>NUCLEOTIDE SEQUENCE [LARGE SCALE GENOMIC DNA]</scope>
    <source>
        <strain evidence="4">OVI</strain>
    </source>
</reference>
<dbReference type="InterPro" id="IPR031318">
    <property type="entry name" value="OPI10"/>
</dbReference>
<comment type="caution">
    <text evidence="4">The sequence shown here is derived from an EMBL/GenBank/DDBJ whole genome shotgun (WGS) entry which is preliminary data.</text>
</comment>
<dbReference type="RefSeq" id="XP_067076252.1">
    <property type="nucleotide sequence ID" value="XM_067220151.1"/>
</dbReference>
<protein>
    <submittedName>
        <fullName evidence="4">Overproducer of inositol protein 10 homolog, putative</fullName>
    </submittedName>
</protein>
<evidence type="ECO:0000259" key="3">
    <source>
        <dbReference type="Pfam" id="PF21057"/>
    </source>
</evidence>
<dbReference type="InterPro" id="IPR048364">
    <property type="entry name" value="Hikeshi-like_C"/>
</dbReference>
<evidence type="ECO:0000313" key="4">
    <source>
        <dbReference type="EMBL" id="SCU64497.1"/>
    </source>
</evidence>
<organism evidence="4 5">
    <name type="scientific">Trypanosoma equiperdum</name>
    <dbReference type="NCBI Taxonomy" id="5694"/>
    <lineage>
        <taxon>Eukaryota</taxon>
        <taxon>Discoba</taxon>
        <taxon>Euglenozoa</taxon>
        <taxon>Kinetoplastea</taxon>
        <taxon>Metakinetoplastina</taxon>
        <taxon>Trypanosomatida</taxon>
        <taxon>Trypanosomatidae</taxon>
        <taxon>Trypanosoma</taxon>
    </lineage>
</organism>
<dbReference type="Pfam" id="PF21057">
    <property type="entry name" value="Hikeshi-like_C"/>
    <property type="match status" value="1"/>
</dbReference>
<dbReference type="GeneID" id="92381183"/>